<dbReference type="InterPro" id="IPR021457">
    <property type="entry name" value="DUF3108"/>
</dbReference>
<accession>A0A917J802</accession>
<evidence type="ECO:0008006" key="3">
    <source>
        <dbReference type="Google" id="ProtNLM"/>
    </source>
</evidence>
<organism evidence="1 2">
    <name type="scientific">Mucilaginibacter galii</name>
    <dbReference type="NCBI Taxonomy" id="2005073"/>
    <lineage>
        <taxon>Bacteria</taxon>
        <taxon>Pseudomonadati</taxon>
        <taxon>Bacteroidota</taxon>
        <taxon>Sphingobacteriia</taxon>
        <taxon>Sphingobacteriales</taxon>
        <taxon>Sphingobacteriaceae</taxon>
        <taxon>Mucilaginibacter</taxon>
    </lineage>
</organism>
<sequence>MYTIYYVKGTIWTKKGSFTNDVSISGNKLRLVSEYKDQNGKWYRKRTSLANVTTLAPISYKLEGTKSNLELNFGNNITGRYYDLGTKKEVPVTLQAKDKYVDYSIADHLITTLPLKTGYKATFPEFYYDSKTEKLITNYIIKEVKSYVYRSPKTGDHESWLVNVLEESTGALYYYVVDKAQHRLWQREMSVAGGTWEICVDEELDYQPIKNKFNKEEALAKLEKGTSVIIGTSYARDHARGGIALLNLNKAQFAPKGTIVTIIPNSPYIEEWKEVNKKIRKGKKLIEVPIDPNVQACIKTTKVYDDKGHFEFTNLMPGEYLLSTSFGYTHNYAYSYQSGTSYLMHPSGAVLSSNAVYSTASGSTGVKADIETAVTIKENGEQVKVNLKDVR</sequence>
<gene>
    <name evidence="1" type="ORF">GCM10011425_19500</name>
</gene>
<dbReference type="Proteomes" id="UP000662074">
    <property type="component" value="Unassembled WGS sequence"/>
</dbReference>
<evidence type="ECO:0000313" key="2">
    <source>
        <dbReference type="Proteomes" id="UP000662074"/>
    </source>
</evidence>
<dbReference type="Pfam" id="PF11306">
    <property type="entry name" value="DUF3108"/>
    <property type="match status" value="1"/>
</dbReference>
<dbReference type="AlphaFoldDB" id="A0A917J802"/>
<reference evidence="1" key="2">
    <citation type="submission" date="2020-09" db="EMBL/GenBank/DDBJ databases">
        <authorList>
            <person name="Sun Q."/>
            <person name="Sedlacek I."/>
        </authorList>
    </citation>
    <scope>NUCLEOTIDE SEQUENCE</scope>
    <source>
        <strain evidence="1">CCM 8711</strain>
    </source>
</reference>
<evidence type="ECO:0000313" key="1">
    <source>
        <dbReference type="EMBL" id="GGI50738.1"/>
    </source>
</evidence>
<protein>
    <recommendedName>
        <fullName evidence="3">Carboxypeptidase regulatory-like domain-containing protein</fullName>
    </recommendedName>
</protein>
<keyword evidence="2" id="KW-1185">Reference proteome</keyword>
<dbReference type="EMBL" id="BMDO01000004">
    <property type="protein sequence ID" value="GGI50738.1"/>
    <property type="molecule type" value="Genomic_DNA"/>
</dbReference>
<dbReference type="SUPFAM" id="SSF117074">
    <property type="entry name" value="Hypothetical protein PA1324"/>
    <property type="match status" value="1"/>
</dbReference>
<proteinExistence type="predicted"/>
<reference evidence="1" key="1">
    <citation type="journal article" date="2014" name="Int. J. Syst. Evol. Microbiol.">
        <title>Complete genome sequence of Corynebacterium casei LMG S-19264T (=DSM 44701T), isolated from a smear-ripened cheese.</title>
        <authorList>
            <consortium name="US DOE Joint Genome Institute (JGI-PGF)"/>
            <person name="Walter F."/>
            <person name="Albersmeier A."/>
            <person name="Kalinowski J."/>
            <person name="Ruckert C."/>
        </authorList>
    </citation>
    <scope>NUCLEOTIDE SEQUENCE</scope>
    <source>
        <strain evidence="1">CCM 8711</strain>
    </source>
</reference>
<comment type="caution">
    <text evidence="1">The sequence shown here is derived from an EMBL/GenBank/DDBJ whole genome shotgun (WGS) entry which is preliminary data.</text>
</comment>
<name>A0A917J802_9SPHI</name>